<evidence type="ECO:0000256" key="1">
    <source>
        <dbReference type="ARBA" id="ARBA00000085"/>
    </source>
</evidence>
<feature type="transmembrane region" description="Helical" evidence="7">
    <location>
        <begin position="177"/>
        <end position="199"/>
    </location>
</feature>
<evidence type="ECO:0000256" key="4">
    <source>
        <dbReference type="ARBA" id="ARBA00022679"/>
    </source>
</evidence>
<feature type="transmembrane region" description="Helical" evidence="7">
    <location>
        <begin position="103"/>
        <end position="124"/>
    </location>
</feature>
<dbReference type="AlphaFoldDB" id="A0A1M4V0K4"/>
<evidence type="ECO:0000256" key="3">
    <source>
        <dbReference type="ARBA" id="ARBA00022553"/>
    </source>
</evidence>
<dbReference type="EC" id="2.7.13.3" evidence="2"/>
<dbReference type="CDD" id="cd00082">
    <property type="entry name" value="HisKA"/>
    <property type="match status" value="1"/>
</dbReference>
<keyword evidence="7" id="KW-0472">Membrane</keyword>
<feature type="transmembrane region" description="Helical" evidence="7">
    <location>
        <begin position="152"/>
        <end position="171"/>
    </location>
</feature>
<evidence type="ECO:0000313" key="10">
    <source>
        <dbReference type="Proteomes" id="UP000184287"/>
    </source>
</evidence>
<proteinExistence type="predicted"/>
<dbReference type="SUPFAM" id="SSF55874">
    <property type="entry name" value="ATPase domain of HSP90 chaperone/DNA topoisomerase II/histidine kinase"/>
    <property type="match status" value="1"/>
</dbReference>
<dbReference type="Pfam" id="PF02518">
    <property type="entry name" value="HATPase_c"/>
    <property type="match status" value="1"/>
</dbReference>
<gene>
    <name evidence="9" type="ORF">SAMN04488522_101738</name>
</gene>
<keyword evidence="3" id="KW-0597">Phosphoprotein</keyword>
<evidence type="ECO:0000256" key="6">
    <source>
        <dbReference type="ARBA" id="ARBA00023012"/>
    </source>
</evidence>
<sequence>MVKTLFLFFQRFNTPALDQMIIEDEVRTANLSRCRVITGLYLPLAVIIHFYFRYGNFISKPGAENWVEGYLILNLYIGSISLVLFLTAFWLKKTENEQGLLSAVLPHFVFLLFAIGGATCSVYDQTLNNSITSFLLACLLNAAILLIRPLHLFLYLSTIYLGFCYGLYLTQHDQTEMVLTIIDALCMVTVAYAIAWVFWKNNMTRFKQGRLIKSQRMVLVHQYEKLARSNAQLEVSNGKLEESNASKDQFFSILAHDLRGPLGSAMALTKFLGEGEFESDPEERQKMYMLLQNSLNNSAKLLENVLLWSTNQAGVLNFKPTLLNVYDTVQSSVEVLKIVASQKQIEVLNFVPKQLSVYADSDMLHTIFRNLLSNAIKFTPNLGNVEVRSELFASELNGKPMLKISVIDYGVGMSHKVLSNLFQIEKKMIGLGTNNESGTGLGLVLCKDFIEKHEGSILVESKENEGSKFMITLPGRN</sequence>
<evidence type="ECO:0000259" key="8">
    <source>
        <dbReference type="PROSITE" id="PS50109"/>
    </source>
</evidence>
<dbReference type="GO" id="GO:0000155">
    <property type="term" value="F:phosphorelay sensor kinase activity"/>
    <property type="evidence" value="ECO:0007669"/>
    <property type="project" value="InterPro"/>
</dbReference>
<dbReference type="InterPro" id="IPR004358">
    <property type="entry name" value="Sig_transdc_His_kin-like_C"/>
</dbReference>
<dbReference type="Gene3D" id="3.30.565.10">
    <property type="entry name" value="Histidine kinase-like ATPase, C-terminal domain"/>
    <property type="match status" value="1"/>
</dbReference>
<dbReference type="InterPro" id="IPR036097">
    <property type="entry name" value="HisK_dim/P_sf"/>
</dbReference>
<dbReference type="PROSITE" id="PS50109">
    <property type="entry name" value="HIS_KIN"/>
    <property type="match status" value="1"/>
</dbReference>
<organism evidence="9 10">
    <name type="scientific">Pedobacter caeni</name>
    <dbReference type="NCBI Taxonomy" id="288992"/>
    <lineage>
        <taxon>Bacteria</taxon>
        <taxon>Pseudomonadati</taxon>
        <taxon>Bacteroidota</taxon>
        <taxon>Sphingobacteriia</taxon>
        <taxon>Sphingobacteriales</taxon>
        <taxon>Sphingobacteriaceae</taxon>
        <taxon>Pedobacter</taxon>
    </lineage>
</organism>
<keyword evidence="6" id="KW-0902">Two-component regulatory system</keyword>
<dbReference type="RefSeq" id="WP_073227529.1">
    <property type="nucleotide sequence ID" value="NZ_FQUQ01000001.1"/>
</dbReference>
<dbReference type="InterPro" id="IPR050736">
    <property type="entry name" value="Sensor_HK_Regulatory"/>
</dbReference>
<dbReference type="OrthoDB" id="9810447at2"/>
<dbReference type="PANTHER" id="PTHR43711:SF31">
    <property type="entry name" value="HISTIDINE KINASE"/>
    <property type="match status" value="1"/>
</dbReference>
<reference evidence="10" key="1">
    <citation type="submission" date="2016-11" db="EMBL/GenBank/DDBJ databases">
        <authorList>
            <person name="Varghese N."/>
            <person name="Submissions S."/>
        </authorList>
    </citation>
    <scope>NUCLEOTIDE SEQUENCE [LARGE SCALE GENOMIC DNA]</scope>
    <source>
        <strain evidence="10">DSM 16990</strain>
    </source>
</reference>
<keyword evidence="7" id="KW-1133">Transmembrane helix</keyword>
<dbReference type="EMBL" id="FQUQ01000001">
    <property type="protein sequence ID" value="SHE62504.1"/>
    <property type="molecule type" value="Genomic_DNA"/>
</dbReference>
<keyword evidence="7" id="KW-0812">Transmembrane</keyword>
<evidence type="ECO:0000256" key="2">
    <source>
        <dbReference type="ARBA" id="ARBA00012438"/>
    </source>
</evidence>
<dbReference type="SUPFAM" id="SSF47384">
    <property type="entry name" value="Homodimeric domain of signal transducing histidine kinase"/>
    <property type="match status" value="1"/>
</dbReference>
<dbReference type="PANTHER" id="PTHR43711">
    <property type="entry name" value="TWO-COMPONENT HISTIDINE KINASE"/>
    <property type="match status" value="1"/>
</dbReference>
<dbReference type="InterPro" id="IPR003594">
    <property type="entry name" value="HATPase_dom"/>
</dbReference>
<dbReference type="SMART" id="SM00387">
    <property type="entry name" value="HATPase_c"/>
    <property type="match status" value="1"/>
</dbReference>
<dbReference type="InterPro" id="IPR005467">
    <property type="entry name" value="His_kinase_dom"/>
</dbReference>
<dbReference type="SMART" id="SM00388">
    <property type="entry name" value="HisKA"/>
    <property type="match status" value="1"/>
</dbReference>
<dbReference type="InterPro" id="IPR036890">
    <property type="entry name" value="HATPase_C_sf"/>
</dbReference>
<dbReference type="PRINTS" id="PR00344">
    <property type="entry name" value="BCTRLSENSOR"/>
</dbReference>
<keyword evidence="10" id="KW-1185">Reference proteome</keyword>
<keyword evidence="4" id="KW-0808">Transferase</keyword>
<dbReference type="Gene3D" id="1.10.287.130">
    <property type="match status" value="1"/>
</dbReference>
<name>A0A1M4V0K4_9SPHI</name>
<protein>
    <recommendedName>
        <fullName evidence="2">histidine kinase</fullName>
        <ecNumber evidence="2">2.7.13.3</ecNumber>
    </recommendedName>
</protein>
<dbReference type="Pfam" id="PF00512">
    <property type="entry name" value="HisKA"/>
    <property type="match status" value="1"/>
</dbReference>
<evidence type="ECO:0000256" key="7">
    <source>
        <dbReference type="SAM" id="Phobius"/>
    </source>
</evidence>
<feature type="transmembrane region" description="Helical" evidence="7">
    <location>
        <begin position="130"/>
        <end position="147"/>
    </location>
</feature>
<dbReference type="Proteomes" id="UP000184287">
    <property type="component" value="Unassembled WGS sequence"/>
</dbReference>
<feature type="domain" description="Histidine kinase" evidence="8">
    <location>
        <begin position="253"/>
        <end position="477"/>
    </location>
</feature>
<keyword evidence="5 9" id="KW-0418">Kinase</keyword>
<comment type="catalytic activity">
    <reaction evidence="1">
        <text>ATP + protein L-histidine = ADP + protein N-phospho-L-histidine.</text>
        <dbReference type="EC" id="2.7.13.3"/>
    </reaction>
</comment>
<evidence type="ECO:0000256" key="5">
    <source>
        <dbReference type="ARBA" id="ARBA00022777"/>
    </source>
</evidence>
<feature type="transmembrane region" description="Helical" evidence="7">
    <location>
        <begin position="34"/>
        <end position="52"/>
    </location>
</feature>
<dbReference type="STRING" id="288992.SAMN04488522_101738"/>
<evidence type="ECO:0000313" key="9">
    <source>
        <dbReference type="EMBL" id="SHE62504.1"/>
    </source>
</evidence>
<dbReference type="InterPro" id="IPR003661">
    <property type="entry name" value="HisK_dim/P_dom"/>
</dbReference>
<accession>A0A1M4V0K4</accession>
<feature type="transmembrane region" description="Helical" evidence="7">
    <location>
        <begin position="72"/>
        <end position="91"/>
    </location>
</feature>